<dbReference type="OMA" id="MPRERMN"/>
<dbReference type="SUPFAM" id="SSF56112">
    <property type="entry name" value="Protein kinase-like (PK-like)"/>
    <property type="match status" value="1"/>
</dbReference>
<proteinExistence type="predicted"/>
<dbReference type="PANTHER" id="PTHR48055">
    <property type="entry name" value="LEUCINE-RICH REPEAT RECEPTOR PROTEIN KINASE EMS1"/>
    <property type="match status" value="1"/>
</dbReference>
<dbReference type="Proteomes" id="UP000029981">
    <property type="component" value="Chromosome 2"/>
</dbReference>
<dbReference type="AlphaFoldDB" id="A0A0A0LR69"/>
<dbReference type="PANTHER" id="PTHR48055:SF62">
    <property type="entry name" value="PROTEIN KINASE DOMAIN-CONTAINING PROTEIN"/>
    <property type="match status" value="1"/>
</dbReference>
<dbReference type="Gramene" id="KGN62471">
    <property type="protein sequence ID" value="KGN62471"/>
    <property type="gene ID" value="Csa_2G354970"/>
</dbReference>
<protein>
    <recommendedName>
        <fullName evidence="3">Protein kinase domain-containing protein</fullName>
    </recommendedName>
</protein>
<dbReference type="Gene3D" id="1.10.510.10">
    <property type="entry name" value="Transferase(Phosphotransferase) domain 1"/>
    <property type="match status" value="1"/>
</dbReference>
<evidence type="ECO:0000313" key="2">
    <source>
        <dbReference type="Proteomes" id="UP000029981"/>
    </source>
</evidence>
<keyword evidence="2" id="KW-1185">Reference proteome</keyword>
<dbReference type="STRING" id="3659.A0A0A0LR69"/>
<organism evidence="1 2">
    <name type="scientific">Cucumis sativus</name>
    <name type="common">Cucumber</name>
    <dbReference type="NCBI Taxonomy" id="3659"/>
    <lineage>
        <taxon>Eukaryota</taxon>
        <taxon>Viridiplantae</taxon>
        <taxon>Streptophyta</taxon>
        <taxon>Embryophyta</taxon>
        <taxon>Tracheophyta</taxon>
        <taxon>Spermatophyta</taxon>
        <taxon>Magnoliopsida</taxon>
        <taxon>eudicotyledons</taxon>
        <taxon>Gunneridae</taxon>
        <taxon>Pentapetalae</taxon>
        <taxon>rosids</taxon>
        <taxon>fabids</taxon>
        <taxon>Cucurbitales</taxon>
        <taxon>Cucurbitaceae</taxon>
        <taxon>Benincaseae</taxon>
        <taxon>Cucumis</taxon>
    </lineage>
</organism>
<reference evidence="1 2" key="3">
    <citation type="journal article" date="2010" name="BMC Genomics">
        <title>Transcriptome sequencing and comparative analysis of cucumber flowers with different sex types.</title>
        <authorList>
            <person name="Guo S."/>
            <person name="Zheng Y."/>
            <person name="Joung J.G."/>
            <person name="Liu S."/>
            <person name="Zhang Z."/>
            <person name="Crasta O.R."/>
            <person name="Sobral B.W."/>
            <person name="Xu Y."/>
            <person name="Huang S."/>
            <person name="Fei Z."/>
        </authorList>
    </citation>
    <scope>NUCLEOTIDE SEQUENCE [LARGE SCALE GENOMIC DNA]</scope>
    <source>
        <strain evidence="2">cv. 9930</strain>
    </source>
</reference>
<dbReference type="InterPro" id="IPR051564">
    <property type="entry name" value="LRR_receptor-like_kinase"/>
</dbReference>
<sequence length="133" mass="14862">MCDEYGMGRTPTVAGDVYSFGITLLELFTGKSPTDEGFSEKQNIVKWVQSTYLRDLIEFQTVGSPSSQLSQLIGFHCSHYEGREISEQNQMDCLIQVIAIAISCVANSSNKRITIKDALLRLQNARNSLHRLS</sequence>
<name>A0A0A0LR69_CUCSA</name>
<reference evidence="1 2" key="2">
    <citation type="journal article" date="2009" name="PLoS ONE">
        <title>An integrated genetic and cytogenetic map of the cucumber genome.</title>
        <authorList>
            <person name="Ren Y."/>
            <person name="Zhang Z."/>
            <person name="Liu J."/>
            <person name="Staub J.E."/>
            <person name="Han Y."/>
            <person name="Cheng Z."/>
            <person name="Li X."/>
            <person name="Lu J."/>
            <person name="Miao H."/>
            <person name="Kang H."/>
            <person name="Xie B."/>
            <person name="Gu X."/>
            <person name="Wang X."/>
            <person name="Du Y."/>
            <person name="Jin W."/>
            <person name="Huang S."/>
        </authorList>
    </citation>
    <scope>NUCLEOTIDE SEQUENCE [LARGE SCALE GENOMIC DNA]</scope>
    <source>
        <strain evidence="2">cv. 9930</strain>
    </source>
</reference>
<dbReference type="InterPro" id="IPR011009">
    <property type="entry name" value="Kinase-like_dom_sf"/>
</dbReference>
<evidence type="ECO:0000313" key="1">
    <source>
        <dbReference type="EMBL" id="KGN62471.1"/>
    </source>
</evidence>
<dbReference type="EMBL" id="CM002923">
    <property type="protein sequence ID" value="KGN62471.1"/>
    <property type="molecule type" value="Genomic_DNA"/>
</dbReference>
<gene>
    <name evidence="1" type="ORF">Csa_2G354970</name>
</gene>
<accession>A0A0A0LR69</accession>
<reference evidence="1 2" key="4">
    <citation type="journal article" date="2011" name="BMC Genomics">
        <title>RNA-Seq improves annotation of protein-coding genes in the cucumber genome.</title>
        <authorList>
            <person name="Li Z."/>
            <person name="Zhang Z."/>
            <person name="Yan P."/>
            <person name="Huang S."/>
            <person name="Fei Z."/>
            <person name="Lin K."/>
        </authorList>
    </citation>
    <scope>NUCLEOTIDE SEQUENCE [LARGE SCALE GENOMIC DNA]</scope>
    <source>
        <strain evidence="2">cv. 9930</strain>
    </source>
</reference>
<evidence type="ECO:0008006" key="3">
    <source>
        <dbReference type="Google" id="ProtNLM"/>
    </source>
</evidence>
<reference evidence="1 2" key="1">
    <citation type="journal article" date="2009" name="Nat. Genet.">
        <title>The genome of the cucumber, Cucumis sativus L.</title>
        <authorList>
            <person name="Huang S."/>
            <person name="Li R."/>
            <person name="Zhang Z."/>
            <person name="Li L."/>
            <person name="Gu X."/>
            <person name="Fan W."/>
            <person name="Lucas W.J."/>
            <person name="Wang X."/>
            <person name="Xie B."/>
            <person name="Ni P."/>
            <person name="Ren Y."/>
            <person name="Zhu H."/>
            <person name="Li J."/>
            <person name="Lin K."/>
            <person name="Jin W."/>
            <person name="Fei Z."/>
            <person name="Li G."/>
            <person name="Staub J."/>
            <person name="Kilian A."/>
            <person name="van der Vossen E.A."/>
            <person name="Wu Y."/>
            <person name="Guo J."/>
            <person name="He J."/>
            <person name="Jia Z."/>
            <person name="Ren Y."/>
            <person name="Tian G."/>
            <person name="Lu Y."/>
            <person name="Ruan J."/>
            <person name="Qian W."/>
            <person name="Wang M."/>
            <person name="Huang Q."/>
            <person name="Li B."/>
            <person name="Xuan Z."/>
            <person name="Cao J."/>
            <person name="Asan"/>
            <person name="Wu Z."/>
            <person name="Zhang J."/>
            <person name="Cai Q."/>
            <person name="Bai Y."/>
            <person name="Zhao B."/>
            <person name="Han Y."/>
            <person name="Li Y."/>
            <person name="Li X."/>
            <person name="Wang S."/>
            <person name="Shi Q."/>
            <person name="Liu S."/>
            <person name="Cho W.K."/>
            <person name="Kim J.Y."/>
            <person name="Xu Y."/>
            <person name="Heller-Uszynska K."/>
            <person name="Miao H."/>
            <person name="Cheng Z."/>
            <person name="Zhang S."/>
            <person name="Wu J."/>
            <person name="Yang Y."/>
            <person name="Kang H."/>
            <person name="Li M."/>
            <person name="Liang H."/>
            <person name="Ren X."/>
            <person name="Shi Z."/>
            <person name="Wen M."/>
            <person name="Jian M."/>
            <person name="Yang H."/>
            <person name="Zhang G."/>
            <person name="Yang Z."/>
            <person name="Chen R."/>
            <person name="Liu S."/>
            <person name="Li J."/>
            <person name="Ma L."/>
            <person name="Liu H."/>
            <person name="Zhou Y."/>
            <person name="Zhao J."/>
            <person name="Fang X."/>
            <person name="Li G."/>
            <person name="Fang L."/>
            <person name="Li Y."/>
            <person name="Liu D."/>
            <person name="Zheng H."/>
            <person name="Zhang Y."/>
            <person name="Qin N."/>
            <person name="Li Z."/>
            <person name="Yang G."/>
            <person name="Yang S."/>
            <person name="Bolund L."/>
            <person name="Kristiansen K."/>
            <person name="Zheng H."/>
            <person name="Li S."/>
            <person name="Zhang X."/>
            <person name="Yang H."/>
            <person name="Wang J."/>
            <person name="Sun R."/>
            <person name="Zhang B."/>
            <person name="Jiang S."/>
            <person name="Wang J."/>
            <person name="Du Y."/>
            <person name="Li S."/>
        </authorList>
    </citation>
    <scope>NUCLEOTIDE SEQUENCE [LARGE SCALE GENOMIC DNA]</scope>
    <source>
        <strain evidence="2">cv. 9930</strain>
    </source>
</reference>